<protein>
    <submittedName>
        <fullName evidence="2">YitT family protein</fullName>
    </submittedName>
</protein>
<dbReference type="PANTHER" id="PTHR40078:SF1">
    <property type="entry name" value="INTEGRAL MEMBRANE PROTEIN"/>
    <property type="match status" value="1"/>
</dbReference>
<dbReference type="PANTHER" id="PTHR40078">
    <property type="entry name" value="INTEGRAL MEMBRANE PROTEIN-RELATED"/>
    <property type="match status" value="1"/>
</dbReference>
<dbReference type="Proteomes" id="UP000593626">
    <property type="component" value="Chromosome"/>
</dbReference>
<accession>A0A7S8CAK3</accession>
<gene>
    <name evidence="2" type="ORF">G8O30_05500</name>
</gene>
<evidence type="ECO:0000313" key="3">
    <source>
        <dbReference type="Proteomes" id="UP000593626"/>
    </source>
</evidence>
<evidence type="ECO:0000256" key="1">
    <source>
        <dbReference type="SAM" id="Phobius"/>
    </source>
</evidence>
<organism evidence="2 3">
    <name type="scientific">Mangrovibacillus cuniculi</name>
    <dbReference type="NCBI Taxonomy" id="2593652"/>
    <lineage>
        <taxon>Bacteria</taxon>
        <taxon>Bacillati</taxon>
        <taxon>Bacillota</taxon>
        <taxon>Bacilli</taxon>
        <taxon>Bacillales</taxon>
        <taxon>Bacillaceae</taxon>
        <taxon>Mangrovibacillus</taxon>
    </lineage>
</organism>
<proteinExistence type="predicted"/>
<dbReference type="InterPro" id="IPR038750">
    <property type="entry name" value="YczE/YyaS-like"/>
</dbReference>
<dbReference type="AlphaFoldDB" id="A0A7S8CAK3"/>
<keyword evidence="3" id="KW-1185">Reference proteome</keyword>
<dbReference type="Pfam" id="PF19700">
    <property type="entry name" value="DUF6198"/>
    <property type="match status" value="1"/>
</dbReference>
<dbReference type="PROSITE" id="PS51257">
    <property type="entry name" value="PROKAR_LIPOPROTEIN"/>
    <property type="match status" value="1"/>
</dbReference>
<name>A0A7S8CAK3_9BACI</name>
<feature type="transmembrane region" description="Helical" evidence="1">
    <location>
        <begin position="153"/>
        <end position="181"/>
    </location>
</feature>
<dbReference type="KEGG" id="mcui:G8O30_05500"/>
<dbReference type="RefSeq" id="WP_239673978.1">
    <property type="nucleotide sequence ID" value="NZ_CP049742.1"/>
</dbReference>
<feature type="transmembrane region" description="Helical" evidence="1">
    <location>
        <begin position="76"/>
        <end position="96"/>
    </location>
</feature>
<keyword evidence="1" id="KW-1133">Transmembrane helix</keyword>
<reference evidence="2 3" key="1">
    <citation type="submission" date="2019-07" db="EMBL/GenBank/DDBJ databases">
        <title>Genome sequence of 2 isolates from Red Sea Mangroves.</title>
        <authorList>
            <person name="Sefrji F."/>
            <person name="Michoud G."/>
            <person name="Merlino G."/>
            <person name="Daffonchio D."/>
        </authorList>
    </citation>
    <scope>NUCLEOTIDE SEQUENCE [LARGE SCALE GENOMIC DNA]</scope>
    <source>
        <strain evidence="2 3">R1DC41</strain>
    </source>
</reference>
<sequence length="217" mass="23756">MKQFGLKWSFFLTGLVILGCGIAMTFKGSWYGVSSWDVLHYGLYTQLGLTVGSWSILVGLSIIISTWLITKKAPQVGAYINMLTVGMFIDLFLWILPETTSFLWQSVYYFGGVVVIGAGIGLYVSGGVGAGPRDHLMLWLSERTGWSVAKTRGLMEIVVLFIGYLLGGPVGIGTFILAFGLGPCIQLSLKLAKKLFQWIEVKLILKAVPEVTNNTCM</sequence>
<keyword evidence="1" id="KW-0472">Membrane</keyword>
<dbReference type="EMBL" id="CP049742">
    <property type="protein sequence ID" value="QPC46456.1"/>
    <property type="molecule type" value="Genomic_DNA"/>
</dbReference>
<feature type="transmembrane region" description="Helical" evidence="1">
    <location>
        <begin position="47"/>
        <end position="69"/>
    </location>
</feature>
<evidence type="ECO:0000313" key="2">
    <source>
        <dbReference type="EMBL" id="QPC46456.1"/>
    </source>
</evidence>
<feature type="transmembrane region" description="Helical" evidence="1">
    <location>
        <begin position="108"/>
        <end position="132"/>
    </location>
</feature>
<keyword evidence="1" id="KW-0812">Transmembrane</keyword>